<dbReference type="Proteomes" id="UP000324517">
    <property type="component" value="Unassembled WGS sequence"/>
</dbReference>
<proteinExistence type="predicted"/>
<dbReference type="EMBL" id="VTET01000002">
    <property type="protein sequence ID" value="TYS73453.1"/>
    <property type="molecule type" value="Genomic_DNA"/>
</dbReference>
<dbReference type="OrthoDB" id="2888453at2"/>
<dbReference type="AlphaFoldDB" id="A0A5D4TCM1"/>
<sequence length="86" mass="9901">MEKVLNEILVELKEIKAVQLSLLKEQEALKHNSAVLKKDVTNLKDGQQEKNTLIKHTLTLQIENMLEIRNALRSIEQEQKTSVIPK</sequence>
<evidence type="ECO:0000313" key="1">
    <source>
        <dbReference type="EMBL" id="TYS73453.1"/>
    </source>
</evidence>
<name>A0A5D4TCM1_9BACI</name>
<evidence type="ECO:0000313" key="2">
    <source>
        <dbReference type="Proteomes" id="UP000324517"/>
    </source>
</evidence>
<comment type="caution">
    <text evidence="1">The sequence shown here is derived from an EMBL/GenBank/DDBJ whole genome shotgun (WGS) entry which is preliminary data.</text>
</comment>
<gene>
    <name evidence="1" type="ORF">FZC75_03730</name>
</gene>
<dbReference type="RefSeq" id="WP_148978486.1">
    <property type="nucleotide sequence ID" value="NZ_JBNILM010000003.1"/>
</dbReference>
<organism evidence="1 2">
    <name type="scientific">Sutcliffiella horikoshii</name>
    <dbReference type="NCBI Taxonomy" id="79883"/>
    <lineage>
        <taxon>Bacteria</taxon>
        <taxon>Bacillati</taxon>
        <taxon>Bacillota</taxon>
        <taxon>Bacilli</taxon>
        <taxon>Bacillales</taxon>
        <taxon>Bacillaceae</taxon>
        <taxon>Sutcliffiella</taxon>
    </lineage>
</organism>
<reference evidence="1 2" key="1">
    <citation type="submission" date="2019-08" db="EMBL/GenBank/DDBJ databases">
        <title>Bacillus genomes from the desert of Cuatro Cienegas, Coahuila.</title>
        <authorList>
            <person name="Olmedo-Alvarez G."/>
        </authorList>
    </citation>
    <scope>NUCLEOTIDE SEQUENCE [LARGE SCALE GENOMIC DNA]</scope>
    <source>
        <strain evidence="1 2">CH98b_3T</strain>
    </source>
</reference>
<protein>
    <submittedName>
        <fullName evidence="1">Uncharacterized protein</fullName>
    </submittedName>
</protein>
<accession>A0A5D4TCM1</accession>